<comment type="similarity">
    <text evidence="2">Belongs to the transcriptional coactivator PC4 family.</text>
</comment>
<comment type="caution">
    <text evidence="9">The sequence shown here is derived from an EMBL/GenBank/DDBJ whole genome shotgun (WGS) entry which is preliminary data.</text>
</comment>
<sequence>MAYTKNFKRKYEPKDTESERPSSSASTANETTIDTKRITIRRFKTVNLVDIREFYEAADGEMKPGKKGISLTEDQWNILLSKLNVIDDALSELGGGNPAAKRSKTAATDASPSQEEHAPKASGEVKAEEVNPQAVNTNE</sequence>
<keyword evidence="4" id="KW-0238">DNA-binding</keyword>
<dbReference type="InterPro" id="IPR003173">
    <property type="entry name" value="PC4_C"/>
</dbReference>
<evidence type="ECO:0000256" key="5">
    <source>
        <dbReference type="ARBA" id="ARBA00023163"/>
    </source>
</evidence>
<evidence type="ECO:0000256" key="4">
    <source>
        <dbReference type="ARBA" id="ARBA00023125"/>
    </source>
</evidence>
<reference evidence="9" key="2">
    <citation type="submission" date="2021-01" db="EMBL/GenBank/DDBJ databases">
        <authorList>
            <person name="Schikora-Tamarit M.A."/>
        </authorList>
    </citation>
    <scope>NUCLEOTIDE SEQUENCE</scope>
    <source>
        <strain evidence="9">CBS2887</strain>
    </source>
</reference>
<keyword evidence="3" id="KW-0805">Transcription regulation</keyword>
<evidence type="ECO:0000313" key="9">
    <source>
        <dbReference type="EMBL" id="KAH3684328.1"/>
    </source>
</evidence>
<gene>
    <name evidence="9" type="ORF">WICPIJ_004708</name>
</gene>
<dbReference type="Gene3D" id="2.30.31.10">
    <property type="entry name" value="Transcriptional Coactivator Pc4, Chain A"/>
    <property type="match status" value="1"/>
</dbReference>
<keyword evidence="10" id="KW-1185">Reference proteome</keyword>
<dbReference type="InterPro" id="IPR045125">
    <property type="entry name" value="Sub1/Tcp4-like"/>
</dbReference>
<evidence type="ECO:0000259" key="8">
    <source>
        <dbReference type="Pfam" id="PF02229"/>
    </source>
</evidence>
<dbReference type="InterPro" id="IPR009044">
    <property type="entry name" value="ssDNA-bd_transcriptional_reg"/>
</dbReference>
<dbReference type="AlphaFoldDB" id="A0A9P8Q502"/>
<dbReference type="Pfam" id="PF02229">
    <property type="entry name" value="PC4"/>
    <property type="match status" value="1"/>
</dbReference>
<keyword evidence="6" id="KW-0539">Nucleus</keyword>
<dbReference type="Proteomes" id="UP000774326">
    <property type="component" value="Unassembled WGS sequence"/>
</dbReference>
<proteinExistence type="inferred from homology"/>
<feature type="region of interest" description="Disordered" evidence="7">
    <location>
        <begin position="1"/>
        <end position="34"/>
    </location>
</feature>
<evidence type="ECO:0000256" key="7">
    <source>
        <dbReference type="SAM" id="MobiDB-lite"/>
    </source>
</evidence>
<evidence type="ECO:0000313" key="10">
    <source>
        <dbReference type="Proteomes" id="UP000774326"/>
    </source>
</evidence>
<protein>
    <recommendedName>
        <fullName evidence="8">Transcriptional coactivator p15 (PC4) C-terminal domain-containing protein</fullName>
    </recommendedName>
</protein>
<keyword evidence="5" id="KW-0804">Transcription</keyword>
<dbReference type="GO" id="GO:0003713">
    <property type="term" value="F:transcription coactivator activity"/>
    <property type="evidence" value="ECO:0007669"/>
    <property type="project" value="InterPro"/>
</dbReference>
<dbReference type="GO" id="GO:0005634">
    <property type="term" value="C:nucleus"/>
    <property type="evidence" value="ECO:0007669"/>
    <property type="project" value="UniProtKB-SubCell"/>
</dbReference>
<dbReference type="SUPFAM" id="SSF54447">
    <property type="entry name" value="ssDNA-binding transcriptional regulator domain"/>
    <property type="match status" value="1"/>
</dbReference>
<evidence type="ECO:0000256" key="1">
    <source>
        <dbReference type="ARBA" id="ARBA00004123"/>
    </source>
</evidence>
<comment type="subcellular location">
    <subcellularLocation>
        <location evidence="1">Nucleus</location>
    </subcellularLocation>
</comment>
<feature type="region of interest" description="Disordered" evidence="7">
    <location>
        <begin position="92"/>
        <end position="139"/>
    </location>
</feature>
<feature type="compositionally biased region" description="Polar residues" evidence="7">
    <location>
        <begin position="21"/>
        <end position="30"/>
    </location>
</feature>
<reference evidence="9" key="1">
    <citation type="journal article" date="2021" name="Open Biol.">
        <title>Shared evolutionary footprints suggest mitochondrial oxidative damage underlies multiple complex I losses in fungi.</title>
        <authorList>
            <person name="Schikora-Tamarit M.A."/>
            <person name="Marcet-Houben M."/>
            <person name="Nosek J."/>
            <person name="Gabaldon T."/>
        </authorList>
    </citation>
    <scope>NUCLEOTIDE SEQUENCE</scope>
    <source>
        <strain evidence="9">CBS2887</strain>
    </source>
</reference>
<accession>A0A9P8Q502</accession>
<evidence type="ECO:0000256" key="2">
    <source>
        <dbReference type="ARBA" id="ARBA00009001"/>
    </source>
</evidence>
<evidence type="ECO:0000256" key="3">
    <source>
        <dbReference type="ARBA" id="ARBA00023015"/>
    </source>
</evidence>
<dbReference type="OrthoDB" id="2505440at2759"/>
<dbReference type="PANTHER" id="PTHR13215">
    <property type="entry name" value="RNA POLYMERASE II TRANSCRIPTIONAL COACTIVATOR"/>
    <property type="match status" value="1"/>
</dbReference>
<dbReference type="GO" id="GO:0003677">
    <property type="term" value="F:DNA binding"/>
    <property type="evidence" value="ECO:0007669"/>
    <property type="project" value="UniProtKB-KW"/>
</dbReference>
<feature type="compositionally biased region" description="Basic and acidic residues" evidence="7">
    <location>
        <begin position="114"/>
        <end position="129"/>
    </location>
</feature>
<feature type="domain" description="Transcriptional coactivator p15 (PC4) C-terminal" evidence="8">
    <location>
        <begin position="35"/>
        <end position="80"/>
    </location>
</feature>
<dbReference type="GO" id="GO:0060261">
    <property type="term" value="P:positive regulation of transcription initiation by RNA polymerase II"/>
    <property type="evidence" value="ECO:0007669"/>
    <property type="project" value="InterPro"/>
</dbReference>
<organism evidence="9 10">
    <name type="scientific">Wickerhamomyces pijperi</name>
    <name type="common">Yeast</name>
    <name type="synonym">Pichia pijperi</name>
    <dbReference type="NCBI Taxonomy" id="599730"/>
    <lineage>
        <taxon>Eukaryota</taxon>
        <taxon>Fungi</taxon>
        <taxon>Dikarya</taxon>
        <taxon>Ascomycota</taxon>
        <taxon>Saccharomycotina</taxon>
        <taxon>Saccharomycetes</taxon>
        <taxon>Phaffomycetales</taxon>
        <taxon>Wickerhamomycetaceae</taxon>
        <taxon>Wickerhamomyces</taxon>
    </lineage>
</organism>
<name>A0A9P8Q502_WICPI</name>
<feature type="compositionally biased region" description="Basic and acidic residues" evidence="7">
    <location>
        <begin position="9"/>
        <end position="20"/>
    </location>
</feature>
<dbReference type="EMBL" id="JAEUBG010002607">
    <property type="protein sequence ID" value="KAH3684328.1"/>
    <property type="molecule type" value="Genomic_DNA"/>
</dbReference>
<evidence type="ECO:0000256" key="6">
    <source>
        <dbReference type="ARBA" id="ARBA00023242"/>
    </source>
</evidence>